<dbReference type="PROSITE" id="PS51158">
    <property type="entry name" value="ALPHA_KINASE"/>
    <property type="match status" value="1"/>
</dbReference>
<dbReference type="InParanoid" id="G4Z6S0"/>
<dbReference type="InterPro" id="IPR051852">
    <property type="entry name" value="Alpha-type_PK"/>
</dbReference>
<dbReference type="EMBL" id="JH159153">
    <property type="protein sequence ID" value="EGZ20336.1"/>
    <property type="molecule type" value="Genomic_DNA"/>
</dbReference>
<dbReference type="CDD" id="cd04515">
    <property type="entry name" value="Alpha_kinase"/>
    <property type="match status" value="1"/>
</dbReference>
<dbReference type="PANTHER" id="PTHR45992:SF2">
    <property type="entry name" value="EUKARYOTIC ELONGATION FACTOR 2 KINASE"/>
    <property type="match status" value="1"/>
</dbReference>
<keyword evidence="1" id="KW-0723">Serine/threonine-protein kinase</keyword>
<reference evidence="7 8" key="1">
    <citation type="journal article" date="2006" name="Science">
        <title>Phytophthora genome sequences uncover evolutionary origins and mechanisms of pathogenesis.</title>
        <authorList>
            <person name="Tyler B.M."/>
            <person name="Tripathy S."/>
            <person name="Zhang X."/>
            <person name="Dehal P."/>
            <person name="Jiang R.H."/>
            <person name="Aerts A."/>
            <person name="Arredondo F.D."/>
            <person name="Baxter L."/>
            <person name="Bensasson D."/>
            <person name="Beynon J.L."/>
            <person name="Chapman J."/>
            <person name="Damasceno C.M."/>
            <person name="Dorrance A.E."/>
            <person name="Dou D."/>
            <person name="Dickerman A.W."/>
            <person name="Dubchak I.L."/>
            <person name="Garbelotto M."/>
            <person name="Gijzen M."/>
            <person name="Gordon S.G."/>
            <person name="Govers F."/>
            <person name="Grunwald N.J."/>
            <person name="Huang W."/>
            <person name="Ivors K.L."/>
            <person name="Jones R.W."/>
            <person name="Kamoun S."/>
            <person name="Krampis K."/>
            <person name="Lamour K.H."/>
            <person name="Lee M.K."/>
            <person name="McDonald W.H."/>
            <person name="Medina M."/>
            <person name="Meijer H.J."/>
            <person name="Nordberg E.K."/>
            <person name="Maclean D.J."/>
            <person name="Ospina-Giraldo M.D."/>
            <person name="Morris P.F."/>
            <person name="Phuntumart V."/>
            <person name="Putnam N.H."/>
            <person name="Rash S."/>
            <person name="Rose J.K."/>
            <person name="Sakihama Y."/>
            <person name="Salamov A.A."/>
            <person name="Savidor A."/>
            <person name="Scheuring C.F."/>
            <person name="Smith B.M."/>
            <person name="Sobral B.W."/>
            <person name="Terry A."/>
            <person name="Torto-Alalibo T.A."/>
            <person name="Win J."/>
            <person name="Xu Z."/>
            <person name="Zhang H."/>
            <person name="Grigoriev I.V."/>
            <person name="Rokhsar D.S."/>
            <person name="Boore J.L."/>
        </authorList>
    </citation>
    <scope>NUCLEOTIDE SEQUENCE [LARGE SCALE GENOMIC DNA]</scope>
    <source>
        <strain evidence="7 8">P6497</strain>
    </source>
</reference>
<dbReference type="OMA" id="WYEMEDP"/>
<evidence type="ECO:0000313" key="8">
    <source>
        <dbReference type="Proteomes" id="UP000002640"/>
    </source>
</evidence>
<dbReference type="InterPro" id="IPR011009">
    <property type="entry name" value="Kinase-like_dom_sf"/>
</dbReference>
<dbReference type="Gene3D" id="3.20.200.10">
    <property type="entry name" value="MHCK/EF2 kinase"/>
    <property type="match status" value="1"/>
</dbReference>
<dbReference type="GeneID" id="20637520"/>
<sequence>MYDCKLEIQSVAKCYFGAAATSLVPSSKSDFTLENDVEVQIVAKQLATEFSLDPRVDGTVDFIFTCWYEMEDPVAAGLHPSVKKFTAERYIGEGYEKYNNNIGWTCDPELPLAATAQAFSHFTWQATSGKHLVVDLQGVGSVFTDPQIHSSEESRFGQGNLAERGMIAFFSTHECNDICRALGLHHFGSDEASVMPMDAPVTKEPSKDKSITCSCPLCGAFLTVLRSEFLREHAVGREIYVQFRVHDEADKARTTQVRNMQGDMPYKPYWYEMKEVPPPTSCKSCR</sequence>
<dbReference type="PANTHER" id="PTHR45992">
    <property type="entry name" value="EUKARYOTIC ELONGATION FACTOR 2 KINASE-RELATED"/>
    <property type="match status" value="1"/>
</dbReference>
<keyword evidence="3" id="KW-0547">Nucleotide-binding</keyword>
<dbReference type="SMART" id="SM00811">
    <property type="entry name" value="Alpha_kinase"/>
    <property type="match status" value="1"/>
</dbReference>
<protein>
    <recommendedName>
        <fullName evidence="6">Alpha-type protein kinase domain-containing protein</fullName>
    </recommendedName>
</protein>
<evidence type="ECO:0000256" key="1">
    <source>
        <dbReference type="ARBA" id="ARBA00022527"/>
    </source>
</evidence>
<evidence type="ECO:0000256" key="3">
    <source>
        <dbReference type="ARBA" id="ARBA00022741"/>
    </source>
</evidence>
<dbReference type="SUPFAM" id="SSF56112">
    <property type="entry name" value="Protein kinase-like (PK-like)"/>
    <property type="match status" value="1"/>
</dbReference>
<organism evidence="7 8">
    <name type="scientific">Phytophthora sojae (strain P6497)</name>
    <name type="common">Soybean stem and root rot agent</name>
    <name type="synonym">Phytophthora megasperma f. sp. glycines</name>
    <dbReference type="NCBI Taxonomy" id="1094619"/>
    <lineage>
        <taxon>Eukaryota</taxon>
        <taxon>Sar</taxon>
        <taxon>Stramenopiles</taxon>
        <taxon>Oomycota</taxon>
        <taxon>Peronosporomycetes</taxon>
        <taxon>Peronosporales</taxon>
        <taxon>Peronosporaceae</taxon>
        <taxon>Phytophthora</taxon>
    </lineage>
</organism>
<dbReference type="RefSeq" id="XP_009523053.1">
    <property type="nucleotide sequence ID" value="XM_009524758.1"/>
</dbReference>
<dbReference type="GO" id="GO:1903013">
    <property type="term" value="P:response to differentiation-inducing factor 1"/>
    <property type="evidence" value="ECO:0007669"/>
    <property type="project" value="TreeGrafter"/>
</dbReference>
<keyword evidence="8" id="KW-1185">Reference proteome</keyword>
<keyword evidence="2" id="KW-0808">Transferase</keyword>
<dbReference type="AlphaFoldDB" id="G4Z6S0"/>
<proteinExistence type="predicted"/>
<dbReference type="Pfam" id="PF02816">
    <property type="entry name" value="Alpha_kinase"/>
    <property type="match status" value="1"/>
</dbReference>
<evidence type="ECO:0000256" key="5">
    <source>
        <dbReference type="ARBA" id="ARBA00022840"/>
    </source>
</evidence>
<dbReference type="GO" id="GO:0005524">
    <property type="term" value="F:ATP binding"/>
    <property type="evidence" value="ECO:0007669"/>
    <property type="project" value="UniProtKB-KW"/>
</dbReference>
<dbReference type="GO" id="GO:0004674">
    <property type="term" value="F:protein serine/threonine kinase activity"/>
    <property type="evidence" value="ECO:0007669"/>
    <property type="project" value="UniProtKB-KW"/>
</dbReference>
<dbReference type="Proteomes" id="UP000002640">
    <property type="component" value="Unassembled WGS sequence"/>
</dbReference>
<evidence type="ECO:0000256" key="4">
    <source>
        <dbReference type="ARBA" id="ARBA00022777"/>
    </source>
</evidence>
<evidence type="ECO:0000256" key="2">
    <source>
        <dbReference type="ARBA" id="ARBA00022679"/>
    </source>
</evidence>
<dbReference type="InterPro" id="IPR004166">
    <property type="entry name" value="a-kinase_dom"/>
</dbReference>
<evidence type="ECO:0000259" key="6">
    <source>
        <dbReference type="PROSITE" id="PS51158"/>
    </source>
</evidence>
<dbReference type="GO" id="GO:0031037">
    <property type="term" value="P:myosin II filament disassembly"/>
    <property type="evidence" value="ECO:0007669"/>
    <property type="project" value="TreeGrafter"/>
</dbReference>
<dbReference type="SMR" id="G4Z6S0"/>
<keyword evidence="4" id="KW-0418">Kinase</keyword>
<feature type="domain" description="Alpha-type protein kinase" evidence="6">
    <location>
        <begin position="1"/>
        <end position="187"/>
    </location>
</feature>
<gene>
    <name evidence="7" type="ORF">PHYSODRAFT_245799</name>
</gene>
<name>G4Z6S0_PHYSP</name>
<evidence type="ECO:0000313" key="7">
    <source>
        <dbReference type="EMBL" id="EGZ20336.1"/>
    </source>
</evidence>
<accession>G4Z6S0</accession>
<dbReference type="KEGG" id="psoj:PHYSODRAFT_245799"/>
<keyword evidence="5" id="KW-0067">ATP-binding</keyword>